<comment type="caution">
    <text evidence="1">The sequence shown here is derived from an EMBL/GenBank/DDBJ whole genome shotgun (WGS) entry which is preliminary data.</text>
</comment>
<dbReference type="EMBL" id="VUJU01003527">
    <property type="protein sequence ID" value="KAF0757611.1"/>
    <property type="molecule type" value="Genomic_DNA"/>
</dbReference>
<dbReference type="Proteomes" id="UP000478052">
    <property type="component" value="Unassembled WGS sequence"/>
</dbReference>
<name>A0A6G0YKG3_APHCR</name>
<evidence type="ECO:0000313" key="1">
    <source>
        <dbReference type="EMBL" id="KAF0757611.1"/>
    </source>
</evidence>
<gene>
    <name evidence="1" type="ORF">FWK35_00016374</name>
</gene>
<dbReference type="AlphaFoldDB" id="A0A6G0YKG3"/>
<reference evidence="1 2" key="1">
    <citation type="submission" date="2019-08" db="EMBL/GenBank/DDBJ databases">
        <title>Whole genome of Aphis craccivora.</title>
        <authorList>
            <person name="Voronova N.V."/>
            <person name="Shulinski R.S."/>
            <person name="Bandarenka Y.V."/>
            <person name="Zhorov D.G."/>
            <person name="Warner D."/>
        </authorList>
    </citation>
    <scope>NUCLEOTIDE SEQUENCE [LARGE SCALE GENOMIC DNA]</scope>
    <source>
        <strain evidence="1">180601</strain>
        <tissue evidence="1">Whole Body</tissue>
    </source>
</reference>
<evidence type="ECO:0000313" key="2">
    <source>
        <dbReference type="Proteomes" id="UP000478052"/>
    </source>
</evidence>
<dbReference type="OrthoDB" id="1937949at2759"/>
<protein>
    <submittedName>
        <fullName evidence="1">Acetolactate synthase small subunit</fullName>
    </submittedName>
</protein>
<sequence>MIELYVVSWMPADSIPRNDGWNNDSGQRKRSFPIYLIINDFQVGIKALLGHYTHLTVWEFIRLFQSAGRCCSLHFLLEVERHITQLLLDVTNNFSFGGSSEAVTPFSKDFH</sequence>
<proteinExistence type="predicted"/>
<organism evidence="1 2">
    <name type="scientific">Aphis craccivora</name>
    <name type="common">Cowpea aphid</name>
    <dbReference type="NCBI Taxonomy" id="307492"/>
    <lineage>
        <taxon>Eukaryota</taxon>
        <taxon>Metazoa</taxon>
        <taxon>Ecdysozoa</taxon>
        <taxon>Arthropoda</taxon>
        <taxon>Hexapoda</taxon>
        <taxon>Insecta</taxon>
        <taxon>Pterygota</taxon>
        <taxon>Neoptera</taxon>
        <taxon>Paraneoptera</taxon>
        <taxon>Hemiptera</taxon>
        <taxon>Sternorrhyncha</taxon>
        <taxon>Aphidomorpha</taxon>
        <taxon>Aphidoidea</taxon>
        <taxon>Aphididae</taxon>
        <taxon>Aphidini</taxon>
        <taxon>Aphis</taxon>
        <taxon>Aphis</taxon>
    </lineage>
</organism>
<accession>A0A6G0YKG3</accession>
<keyword evidence="2" id="KW-1185">Reference proteome</keyword>